<accession>A0ABW1Z6R4</accession>
<feature type="region of interest" description="Disordered" evidence="8">
    <location>
        <begin position="47"/>
        <end position="174"/>
    </location>
</feature>
<protein>
    <submittedName>
        <fullName evidence="9">Twin-arginine translocase TatA/TatE family subunit</fullName>
    </submittedName>
</protein>
<feature type="compositionally biased region" description="Low complexity" evidence="8">
    <location>
        <begin position="66"/>
        <end position="76"/>
    </location>
</feature>
<proteinExistence type="predicted"/>
<evidence type="ECO:0000313" key="9">
    <source>
        <dbReference type="EMBL" id="MFC6644839.1"/>
    </source>
</evidence>
<dbReference type="Proteomes" id="UP001596391">
    <property type="component" value="Unassembled WGS sequence"/>
</dbReference>
<organism evidence="9 10">
    <name type="scientific">Granulicella cerasi</name>
    <dbReference type="NCBI Taxonomy" id="741063"/>
    <lineage>
        <taxon>Bacteria</taxon>
        <taxon>Pseudomonadati</taxon>
        <taxon>Acidobacteriota</taxon>
        <taxon>Terriglobia</taxon>
        <taxon>Terriglobales</taxon>
        <taxon>Acidobacteriaceae</taxon>
        <taxon>Granulicella</taxon>
    </lineage>
</organism>
<keyword evidence="10" id="KW-1185">Reference proteome</keyword>
<keyword evidence="2" id="KW-0813">Transport</keyword>
<dbReference type="PANTHER" id="PTHR33162">
    <property type="entry name" value="SEC-INDEPENDENT PROTEIN TRANSLOCASE PROTEIN TATA, CHLOROPLASTIC"/>
    <property type="match status" value="1"/>
</dbReference>
<evidence type="ECO:0000256" key="6">
    <source>
        <dbReference type="ARBA" id="ARBA00023010"/>
    </source>
</evidence>
<evidence type="ECO:0000256" key="2">
    <source>
        <dbReference type="ARBA" id="ARBA00022448"/>
    </source>
</evidence>
<dbReference type="EMBL" id="JBHSWI010000001">
    <property type="protein sequence ID" value="MFC6644839.1"/>
    <property type="molecule type" value="Genomic_DNA"/>
</dbReference>
<dbReference type="PANTHER" id="PTHR33162:SF1">
    <property type="entry name" value="SEC-INDEPENDENT PROTEIN TRANSLOCASE PROTEIN TATA, CHLOROPLASTIC"/>
    <property type="match status" value="1"/>
</dbReference>
<name>A0ABW1Z6R4_9BACT</name>
<dbReference type="Pfam" id="PF02416">
    <property type="entry name" value="TatA_B_E"/>
    <property type="match status" value="1"/>
</dbReference>
<evidence type="ECO:0000256" key="3">
    <source>
        <dbReference type="ARBA" id="ARBA00022692"/>
    </source>
</evidence>
<feature type="compositionally biased region" description="Basic and acidic residues" evidence="8">
    <location>
        <begin position="47"/>
        <end position="65"/>
    </location>
</feature>
<evidence type="ECO:0000256" key="7">
    <source>
        <dbReference type="ARBA" id="ARBA00023136"/>
    </source>
</evidence>
<evidence type="ECO:0000256" key="4">
    <source>
        <dbReference type="ARBA" id="ARBA00022927"/>
    </source>
</evidence>
<gene>
    <name evidence="9" type="ORF">ACFQBQ_04375</name>
</gene>
<keyword evidence="4" id="KW-0653">Protein transport</keyword>
<feature type="compositionally biased region" description="Basic and acidic residues" evidence="8">
    <location>
        <begin position="78"/>
        <end position="87"/>
    </location>
</feature>
<sequence>MPSFSDNIFIFVLALLLFGPKRLPKLARELGKWVGEFRRASNDFKMQMEDELRSSEQAERDRKISAMEAAAPATPALDEPKPAESTESRYLTLDSPERSMEAATPVEALPEPAPAEAPTEPLPIASSGELNLMPPATGLPQGRSPRATTASSDPLGGLIDSIPVADENKENHHG</sequence>
<comment type="caution">
    <text evidence="9">The sequence shown here is derived from an EMBL/GenBank/DDBJ whole genome shotgun (WGS) entry which is preliminary data.</text>
</comment>
<evidence type="ECO:0000256" key="8">
    <source>
        <dbReference type="SAM" id="MobiDB-lite"/>
    </source>
</evidence>
<evidence type="ECO:0000256" key="1">
    <source>
        <dbReference type="ARBA" id="ARBA00004167"/>
    </source>
</evidence>
<dbReference type="RefSeq" id="WP_263372610.1">
    <property type="nucleotide sequence ID" value="NZ_JAGSYD010000006.1"/>
</dbReference>
<feature type="compositionally biased region" description="Low complexity" evidence="8">
    <location>
        <begin position="101"/>
        <end position="125"/>
    </location>
</feature>
<keyword evidence="5" id="KW-1133">Transmembrane helix</keyword>
<evidence type="ECO:0000256" key="5">
    <source>
        <dbReference type="ARBA" id="ARBA00022989"/>
    </source>
</evidence>
<dbReference type="Gene3D" id="1.20.5.3310">
    <property type="match status" value="1"/>
</dbReference>
<keyword evidence="6" id="KW-0811">Translocation</keyword>
<evidence type="ECO:0000313" key="10">
    <source>
        <dbReference type="Proteomes" id="UP001596391"/>
    </source>
</evidence>
<comment type="subcellular location">
    <subcellularLocation>
        <location evidence="1">Membrane</location>
        <topology evidence="1">Single-pass membrane protein</topology>
    </subcellularLocation>
</comment>
<keyword evidence="3" id="KW-0812">Transmembrane</keyword>
<keyword evidence="7" id="KW-0472">Membrane</keyword>
<reference evidence="10" key="1">
    <citation type="journal article" date="2019" name="Int. J. Syst. Evol. Microbiol.">
        <title>The Global Catalogue of Microorganisms (GCM) 10K type strain sequencing project: providing services to taxonomists for standard genome sequencing and annotation.</title>
        <authorList>
            <consortium name="The Broad Institute Genomics Platform"/>
            <consortium name="The Broad Institute Genome Sequencing Center for Infectious Disease"/>
            <person name="Wu L."/>
            <person name="Ma J."/>
        </authorList>
    </citation>
    <scope>NUCLEOTIDE SEQUENCE [LARGE SCALE GENOMIC DNA]</scope>
    <source>
        <strain evidence="10">CGMCC 1.16026</strain>
    </source>
</reference>
<dbReference type="InterPro" id="IPR003369">
    <property type="entry name" value="TatA/B/E"/>
</dbReference>